<evidence type="ECO:0000256" key="2">
    <source>
        <dbReference type="SAM" id="Phobius"/>
    </source>
</evidence>
<name>A0A5C5YWX5_9BACT</name>
<keyword evidence="4" id="KW-1185">Reference proteome</keyword>
<feature type="compositionally biased region" description="Polar residues" evidence="1">
    <location>
        <begin position="1"/>
        <end position="19"/>
    </location>
</feature>
<keyword evidence="2" id="KW-1133">Transmembrane helix</keyword>
<dbReference type="EMBL" id="SJPJ01000001">
    <property type="protein sequence ID" value="TWT79380.1"/>
    <property type="molecule type" value="Genomic_DNA"/>
</dbReference>
<feature type="transmembrane region" description="Helical" evidence="2">
    <location>
        <begin position="26"/>
        <end position="53"/>
    </location>
</feature>
<evidence type="ECO:0000313" key="4">
    <source>
        <dbReference type="Proteomes" id="UP000315010"/>
    </source>
</evidence>
<dbReference type="AlphaFoldDB" id="A0A5C5YWX5"/>
<organism evidence="3 4">
    <name type="scientific">Novipirellula herctigrandis</name>
    <dbReference type="NCBI Taxonomy" id="2527986"/>
    <lineage>
        <taxon>Bacteria</taxon>
        <taxon>Pseudomonadati</taxon>
        <taxon>Planctomycetota</taxon>
        <taxon>Planctomycetia</taxon>
        <taxon>Pirellulales</taxon>
        <taxon>Pirellulaceae</taxon>
        <taxon>Novipirellula</taxon>
    </lineage>
</organism>
<feature type="region of interest" description="Disordered" evidence="1">
    <location>
        <begin position="142"/>
        <end position="183"/>
    </location>
</feature>
<dbReference type="Proteomes" id="UP000315010">
    <property type="component" value="Unassembled WGS sequence"/>
</dbReference>
<gene>
    <name evidence="3" type="ORF">CA13_07800</name>
</gene>
<comment type="caution">
    <text evidence="3">The sequence shown here is derived from an EMBL/GenBank/DDBJ whole genome shotgun (WGS) entry which is preliminary data.</text>
</comment>
<accession>A0A5C5YWX5</accession>
<evidence type="ECO:0008006" key="5">
    <source>
        <dbReference type="Google" id="ProtNLM"/>
    </source>
</evidence>
<keyword evidence="2" id="KW-0812">Transmembrane</keyword>
<reference evidence="3 4" key="1">
    <citation type="submission" date="2019-02" db="EMBL/GenBank/DDBJ databases">
        <title>Deep-cultivation of Planctomycetes and their phenomic and genomic characterization uncovers novel biology.</title>
        <authorList>
            <person name="Wiegand S."/>
            <person name="Jogler M."/>
            <person name="Boedeker C."/>
            <person name="Pinto D."/>
            <person name="Vollmers J."/>
            <person name="Rivas-Marin E."/>
            <person name="Kohn T."/>
            <person name="Peeters S.H."/>
            <person name="Heuer A."/>
            <person name="Rast P."/>
            <person name="Oberbeckmann S."/>
            <person name="Bunk B."/>
            <person name="Jeske O."/>
            <person name="Meyerdierks A."/>
            <person name="Storesund J.E."/>
            <person name="Kallscheuer N."/>
            <person name="Luecker S."/>
            <person name="Lage O.M."/>
            <person name="Pohl T."/>
            <person name="Merkel B.J."/>
            <person name="Hornburger P."/>
            <person name="Mueller R.-W."/>
            <person name="Bruemmer F."/>
            <person name="Labrenz M."/>
            <person name="Spormann A.M."/>
            <person name="Op Den Camp H."/>
            <person name="Overmann J."/>
            <person name="Amann R."/>
            <person name="Jetten M.S.M."/>
            <person name="Mascher T."/>
            <person name="Medema M.H."/>
            <person name="Devos D.P."/>
            <person name="Kaster A.-K."/>
            <person name="Ovreas L."/>
            <person name="Rohde M."/>
            <person name="Galperin M.Y."/>
            <person name="Jogler C."/>
        </authorList>
    </citation>
    <scope>NUCLEOTIDE SEQUENCE [LARGE SCALE GENOMIC DNA]</scope>
    <source>
        <strain evidence="3 4">CA13</strain>
    </source>
</reference>
<dbReference type="OrthoDB" id="288020at2"/>
<dbReference type="RefSeq" id="WP_146394613.1">
    <property type="nucleotide sequence ID" value="NZ_SJPJ01000001.1"/>
</dbReference>
<keyword evidence="2" id="KW-0472">Membrane</keyword>
<evidence type="ECO:0000256" key="1">
    <source>
        <dbReference type="SAM" id="MobiDB-lite"/>
    </source>
</evidence>
<sequence length="183" mass="19637">MSMNSDNPFQSSRNNTTEPQPKKRNVWVWVLGTLGVLGVVGALVCCGGSYFMFQFGQNMMGDQIKKQVGDDPIIVEHIGEIESAKMSFTETASAADGQKPDPIAFDVVGDKGSAVLVIRPDNNAPGQPFSFRSAELILPDGSRHQLVSGDDAGDLPSSVDATAPEPADEFQTIDIEQLQPLNN</sequence>
<evidence type="ECO:0000313" key="3">
    <source>
        <dbReference type="EMBL" id="TWT79380.1"/>
    </source>
</evidence>
<protein>
    <recommendedName>
        <fullName evidence="5">Cytochrome oxidase complex assembly protein 1</fullName>
    </recommendedName>
</protein>
<proteinExistence type="predicted"/>
<feature type="region of interest" description="Disordered" evidence="1">
    <location>
        <begin position="1"/>
        <end position="20"/>
    </location>
</feature>